<dbReference type="InterPro" id="IPR009959">
    <property type="entry name" value="Cyclase_SnoaL-like"/>
</dbReference>
<dbReference type="PANTHER" id="PTHR38436">
    <property type="entry name" value="POLYKETIDE CYCLASE SNOAL-LIKE DOMAIN"/>
    <property type="match status" value="1"/>
</dbReference>
<dbReference type="EMBL" id="CP036271">
    <property type="protein sequence ID" value="QDT52216.1"/>
    <property type="molecule type" value="Genomic_DNA"/>
</dbReference>
<name>A0A517S7X0_9PLAN</name>
<dbReference type="Pfam" id="PF07366">
    <property type="entry name" value="SnoaL"/>
    <property type="match status" value="1"/>
</dbReference>
<dbReference type="Proteomes" id="UP000315700">
    <property type="component" value="Chromosome"/>
</dbReference>
<dbReference type="InParanoid" id="A0A517S7X0"/>
<gene>
    <name evidence="1" type="ORF">Pan44_02250</name>
</gene>
<dbReference type="PANTHER" id="PTHR38436:SF1">
    <property type="entry name" value="ESTER CYCLASE"/>
    <property type="match status" value="1"/>
</dbReference>
<dbReference type="GO" id="GO:0030638">
    <property type="term" value="P:polyketide metabolic process"/>
    <property type="evidence" value="ECO:0007669"/>
    <property type="project" value="InterPro"/>
</dbReference>
<proteinExistence type="predicted"/>
<dbReference type="InterPro" id="IPR032710">
    <property type="entry name" value="NTF2-like_dom_sf"/>
</dbReference>
<evidence type="ECO:0000313" key="1">
    <source>
        <dbReference type="EMBL" id="QDT52216.1"/>
    </source>
</evidence>
<sequence>MPFIAVVSLETWLAIWEIDETFLPFVSRGLTMGESAVLARRWFEEVWNDRREATIDELTTANSVCHADQGELRGPECFRLQQYAPFVGAFPNLRVTVEDVMESGPQAVVRWSARGTHLGADLGFPPTGRAVDMRGITWMRFENGVLVEGWQSSNLPDVIRSLKG</sequence>
<protein>
    <submittedName>
        <fullName evidence="1">SnoaL-like polyketide cyclase</fullName>
    </submittedName>
</protein>
<reference evidence="1 2" key="1">
    <citation type="submission" date="2019-02" db="EMBL/GenBank/DDBJ databases">
        <title>Deep-cultivation of Planctomycetes and their phenomic and genomic characterization uncovers novel biology.</title>
        <authorList>
            <person name="Wiegand S."/>
            <person name="Jogler M."/>
            <person name="Boedeker C."/>
            <person name="Pinto D."/>
            <person name="Vollmers J."/>
            <person name="Rivas-Marin E."/>
            <person name="Kohn T."/>
            <person name="Peeters S.H."/>
            <person name="Heuer A."/>
            <person name="Rast P."/>
            <person name="Oberbeckmann S."/>
            <person name="Bunk B."/>
            <person name="Jeske O."/>
            <person name="Meyerdierks A."/>
            <person name="Storesund J.E."/>
            <person name="Kallscheuer N."/>
            <person name="Luecker S."/>
            <person name="Lage O.M."/>
            <person name="Pohl T."/>
            <person name="Merkel B.J."/>
            <person name="Hornburger P."/>
            <person name="Mueller R.-W."/>
            <person name="Bruemmer F."/>
            <person name="Labrenz M."/>
            <person name="Spormann A.M."/>
            <person name="Op den Camp H."/>
            <person name="Overmann J."/>
            <person name="Amann R."/>
            <person name="Jetten M.S.M."/>
            <person name="Mascher T."/>
            <person name="Medema M.H."/>
            <person name="Devos D.P."/>
            <person name="Kaster A.-K."/>
            <person name="Ovreas L."/>
            <person name="Rohde M."/>
            <person name="Galperin M.Y."/>
            <person name="Jogler C."/>
        </authorList>
    </citation>
    <scope>NUCLEOTIDE SEQUENCE [LARGE SCALE GENOMIC DNA]</scope>
    <source>
        <strain evidence="1 2">Pan44</strain>
    </source>
</reference>
<accession>A0A517S7X0</accession>
<keyword evidence="2" id="KW-1185">Reference proteome</keyword>
<dbReference type="KEGG" id="ccos:Pan44_02250"/>
<dbReference type="Gene3D" id="3.10.450.50">
    <property type="match status" value="1"/>
</dbReference>
<evidence type="ECO:0000313" key="2">
    <source>
        <dbReference type="Proteomes" id="UP000315700"/>
    </source>
</evidence>
<dbReference type="SUPFAM" id="SSF54427">
    <property type="entry name" value="NTF2-like"/>
    <property type="match status" value="1"/>
</dbReference>
<organism evidence="1 2">
    <name type="scientific">Caulifigura coniformis</name>
    <dbReference type="NCBI Taxonomy" id="2527983"/>
    <lineage>
        <taxon>Bacteria</taxon>
        <taxon>Pseudomonadati</taxon>
        <taxon>Planctomycetota</taxon>
        <taxon>Planctomycetia</taxon>
        <taxon>Planctomycetales</taxon>
        <taxon>Planctomycetaceae</taxon>
        <taxon>Caulifigura</taxon>
    </lineage>
</organism>
<dbReference type="AlphaFoldDB" id="A0A517S7X0"/>